<protein>
    <submittedName>
        <fullName evidence="2">Transposase</fullName>
    </submittedName>
</protein>
<dbReference type="GO" id="GO:0004803">
    <property type="term" value="F:transposase activity"/>
    <property type="evidence" value="ECO:0007669"/>
    <property type="project" value="InterPro"/>
</dbReference>
<dbReference type="AlphaFoldDB" id="A0A9E9P2W6"/>
<sequence length="122" mass="13894">MGKTRRGKGTKLMVIADAHGFPLAVHTDSAWPHEVTLVEKTLDEVLTRGRVERLVGDRAYDSDPLDQRLAFRRVEMIAPHRKNRKRPATQDGRGMFPDMCGVFVHRLQRVYRVVLAAGDRFA</sequence>
<evidence type="ECO:0000313" key="3">
    <source>
        <dbReference type="Proteomes" id="UP001156215"/>
    </source>
</evidence>
<dbReference type="Pfam" id="PF01609">
    <property type="entry name" value="DDE_Tnp_1"/>
    <property type="match status" value="1"/>
</dbReference>
<dbReference type="Proteomes" id="UP001156215">
    <property type="component" value="Chromosome"/>
</dbReference>
<dbReference type="GO" id="GO:0003677">
    <property type="term" value="F:DNA binding"/>
    <property type="evidence" value="ECO:0007669"/>
    <property type="project" value="InterPro"/>
</dbReference>
<feature type="domain" description="Transposase IS4-like" evidence="1">
    <location>
        <begin position="5"/>
        <end position="85"/>
    </location>
</feature>
<evidence type="ECO:0000259" key="1">
    <source>
        <dbReference type="Pfam" id="PF01609"/>
    </source>
</evidence>
<dbReference type="InterPro" id="IPR002559">
    <property type="entry name" value="Transposase_11"/>
</dbReference>
<accession>A0A9E9P2W6</accession>
<dbReference type="EMBL" id="CP098242">
    <property type="protein sequence ID" value="WAW10349.1"/>
    <property type="molecule type" value="Genomic_DNA"/>
</dbReference>
<dbReference type="GO" id="GO:0006313">
    <property type="term" value="P:DNA transposition"/>
    <property type="evidence" value="ECO:0007669"/>
    <property type="project" value="InterPro"/>
</dbReference>
<reference evidence="2" key="1">
    <citation type="journal article" date="2022" name="Front. Microbiol.">
        <title>New perspectives on an old grouping: The genomic and phenotypic variability of Oxalobacter formigenes and the implications for calcium oxalate stone prevention.</title>
        <authorList>
            <person name="Chmiel J.A."/>
            <person name="Carr C."/>
            <person name="Stuivenberg G.A."/>
            <person name="Venema R."/>
            <person name="Chanyi R.M."/>
            <person name="Al K.F."/>
            <person name="Giguere D."/>
            <person name="Say H."/>
            <person name="Akouris P.P."/>
            <person name="Dominguez Romero S.A."/>
            <person name="Kwong A."/>
            <person name="Tai V."/>
            <person name="Koval S.F."/>
            <person name="Razvi H."/>
            <person name="Bjazevic J."/>
            <person name="Burton J.P."/>
        </authorList>
    </citation>
    <scope>NUCLEOTIDE SEQUENCE</scope>
    <source>
        <strain evidence="2">WoOx3</strain>
    </source>
</reference>
<gene>
    <name evidence="2" type="ORF">NB640_01395</name>
</gene>
<proteinExistence type="predicted"/>
<dbReference type="KEGG" id="ovb:NB640_01395"/>
<evidence type="ECO:0000313" key="2">
    <source>
        <dbReference type="EMBL" id="WAW10349.1"/>
    </source>
</evidence>
<keyword evidence="3" id="KW-1185">Reference proteome</keyword>
<organism evidence="2 3">
    <name type="scientific">Oxalobacter vibrioformis</name>
    <dbReference type="NCBI Taxonomy" id="933080"/>
    <lineage>
        <taxon>Bacteria</taxon>
        <taxon>Pseudomonadati</taxon>
        <taxon>Pseudomonadota</taxon>
        <taxon>Betaproteobacteria</taxon>
        <taxon>Burkholderiales</taxon>
        <taxon>Oxalobacteraceae</taxon>
        <taxon>Oxalobacter</taxon>
    </lineage>
</organism>
<name>A0A9E9P2W6_9BURK</name>